<dbReference type="InterPro" id="IPR004812">
    <property type="entry name" value="Efflux_drug-R_Bcr/CmlA"/>
</dbReference>
<evidence type="ECO:0000256" key="7">
    <source>
        <dbReference type="ARBA" id="ARBA00023136"/>
    </source>
</evidence>
<dbReference type="PANTHER" id="PTHR23502">
    <property type="entry name" value="MAJOR FACILITATOR SUPERFAMILY"/>
    <property type="match status" value="1"/>
</dbReference>
<feature type="transmembrane region" description="Helical" evidence="8">
    <location>
        <begin position="302"/>
        <end position="325"/>
    </location>
</feature>
<dbReference type="PANTHER" id="PTHR23502:SF137">
    <property type="entry name" value="MAJOR FACILITATOR SUPERFAMILY (MFS) TRANSPORTER-RELATED"/>
    <property type="match status" value="1"/>
</dbReference>
<keyword evidence="6 8" id="KW-1133">Transmembrane helix</keyword>
<evidence type="ECO:0000256" key="2">
    <source>
        <dbReference type="ARBA" id="ARBA00006236"/>
    </source>
</evidence>
<feature type="transmembrane region" description="Helical" evidence="8">
    <location>
        <begin position="74"/>
        <end position="93"/>
    </location>
</feature>
<dbReference type="PRINTS" id="PR01036">
    <property type="entry name" value="TCRTETB"/>
</dbReference>
<dbReference type="PROSITE" id="PS50850">
    <property type="entry name" value="MFS"/>
    <property type="match status" value="1"/>
</dbReference>
<feature type="transmembrane region" description="Helical" evidence="8">
    <location>
        <begin position="99"/>
        <end position="120"/>
    </location>
</feature>
<dbReference type="Pfam" id="PF07690">
    <property type="entry name" value="MFS_1"/>
    <property type="match status" value="1"/>
</dbReference>
<sequence>MKKYAVPSLLLMIVLVAFPQISETIYTPSLPDISASLGVSNSSVQLTLSIYFIGFAIGVFCWGWLSDFIGRRPAMLGGLLVYGVGSLMCYYSGSIELLLVSRFIQAFGAATGSVITQTMLRESVSGEKRHAMFAQISAVIAFTPAVGPLIGGWIDQYLGFRAVFFALVVMSVLLFLYAFLKLPETTDVSTRTKVAIMPVIRRIVASPRVLVFGLLIGGINGVLFSYYAEAPFLFIEYFHMSPGVYGFLGIIVALASVIGAMISKRLLTKYAPEKIIHMGCLIMTGGALLLTGASSLSMLPDVVMLLSILIALFVMLLGSGIALPNCLSLALVSFHDVIGTAGAVFSLGYYLLVSLATWGMSLLHNGSLLTMPLYFLAISGIMWLLGRKYIIVK</sequence>
<dbReference type="InterPro" id="IPR020846">
    <property type="entry name" value="MFS_dom"/>
</dbReference>
<evidence type="ECO:0000256" key="6">
    <source>
        <dbReference type="ARBA" id="ARBA00022989"/>
    </source>
</evidence>
<accession>A0ABN0Y1P4</accession>
<dbReference type="CDD" id="cd17320">
    <property type="entry name" value="MFS_MdfA_MDR_like"/>
    <property type="match status" value="1"/>
</dbReference>
<feature type="domain" description="Major facilitator superfamily (MFS) profile" evidence="9">
    <location>
        <begin position="8"/>
        <end position="393"/>
    </location>
</feature>
<feature type="transmembrane region" description="Helical" evidence="8">
    <location>
        <begin position="209"/>
        <end position="228"/>
    </location>
</feature>
<proteinExistence type="inferred from homology"/>
<dbReference type="NCBIfam" id="TIGR00710">
    <property type="entry name" value="efflux_Bcr_CflA"/>
    <property type="match status" value="1"/>
</dbReference>
<keyword evidence="4 8" id="KW-1003">Cell membrane</keyword>
<evidence type="ECO:0000256" key="4">
    <source>
        <dbReference type="ARBA" id="ARBA00022475"/>
    </source>
</evidence>
<feature type="transmembrane region" description="Helical" evidence="8">
    <location>
        <begin position="160"/>
        <end position="180"/>
    </location>
</feature>
<feature type="transmembrane region" description="Helical" evidence="8">
    <location>
        <begin position="366"/>
        <end position="385"/>
    </location>
</feature>
<feature type="transmembrane region" description="Helical" evidence="8">
    <location>
        <begin position="48"/>
        <end position="65"/>
    </location>
</feature>
<keyword evidence="5 8" id="KW-0812">Transmembrane</keyword>
<gene>
    <name evidence="10" type="ORF">GCM10008933_09180</name>
</gene>
<feature type="transmembrane region" description="Helical" evidence="8">
    <location>
        <begin position="132"/>
        <end position="154"/>
    </location>
</feature>
<name>A0ABN0Y1P4_9BACL</name>
<organism evidence="10 11">
    <name type="scientific">Paenibacillus motobuensis</name>
    <dbReference type="NCBI Taxonomy" id="295324"/>
    <lineage>
        <taxon>Bacteria</taxon>
        <taxon>Bacillati</taxon>
        <taxon>Bacillota</taxon>
        <taxon>Bacilli</taxon>
        <taxon>Bacillales</taxon>
        <taxon>Paenibacillaceae</taxon>
        <taxon>Paenibacillus</taxon>
    </lineage>
</organism>
<dbReference type="Gene3D" id="1.20.1720.10">
    <property type="entry name" value="Multidrug resistance protein D"/>
    <property type="match status" value="1"/>
</dbReference>
<dbReference type="InterPro" id="IPR036259">
    <property type="entry name" value="MFS_trans_sf"/>
</dbReference>
<evidence type="ECO:0000256" key="3">
    <source>
        <dbReference type="ARBA" id="ARBA00022448"/>
    </source>
</evidence>
<evidence type="ECO:0000313" key="11">
    <source>
        <dbReference type="Proteomes" id="UP001500340"/>
    </source>
</evidence>
<evidence type="ECO:0000256" key="8">
    <source>
        <dbReference type="RuleBase" id="RU365088"/>
    </source>
</evidence>
<keyword evidence="11" id="KW-1185">Reference proteome</keyword>
<comment type="subcellular location">
    <subcellularLocation>
        <location evidence="1 8">Cell membrane</location>
        <topology evidence="1 8">Multi-pass membrane protein</topology>
    </subcellularLocation>
</comment>
<evidence type="ECO:0000256" key="1">
    <source>
        <dbReference type="ARBA" id="ARBA00004651"/>
    </source>
</evidence>
<evidence type="ECO:0000259" key="9">
    <source>
        <dbReference type="PROSITE" id="PS50850"/>
    </source>
</evidence>
<evidence type="ECO:0000256" key="5">
    <source>
        <dbReference type="ARBA" id="ARBA00022692"/>
    </source>
</evidence>
<feature type="transmembrane region" description="Helical" evidence="8">
    <location>
        <begin position="243"/>
        <end position="263"/>
    </location>
</feature>
<comment type="caution">
    <text evidence="8">Lacks conserved residue(s) required for the propagation of feature annotation.</text>
</comment>
<protein>
    <recommendedName>
        <fullName evidence="8">Bcr/CflA family efflux transporter</fullName>
    </recommendedName>
</protein>
<feature type="transmembrane region" description="Helical" evidence="8">
    <location>
        <begin position="337"/>
        <end position="360"/>
    </location>
</feature>
<dbReference type="RefSeq" id="WP_343858055.1">
    <property type="nucleotide sequence ID" value="NZ_BAAACX010000006.1"/>
</dbReference>
<dbReference type="InterPro" id="IPR011701">
    <property type="entry name" value="MFS"/>
</dbReference>
<comment type="caution">
    <text evidence="10">The sequence shown here is derived from an EMBL/GenBank/DDBJ whole genome shotgun (WGS) entry which is preliminary data.</text>
</comment>
<dbReference type="EMBL" id="BAAACX010000006">
    <property type="protein sequence ID" value="GAA0380167.1"/>
    <property type="molecule type" value="Genomic_DNA"/>
</dbReference>
<comment type="similarity">
    <text evidence="2 8">Belongs to the major facilitator superfamily. Bcr/CmlA family.</text>
</comment>
<reference evidence="10 11" key="1">
    <citation type="journal article" date="2019" name="Int. J. Syst. Evol. Microbiol.">
        <title>The Global Catalogue of Microorganisms (GCM) 10K type strain sequencing project: providing services to taxonomists for standard genome sequencing and annotation.</title>
        <authorList>
            <consortium name="The Broad Institute Genomics Platform"/>
            <consortium name="The Broad Institute Genome Sequencing Center for Infectious Disease"/>
            <person name="Wu L."/>
            <person name="Ma J."/>
        </authorList>
    </citation>
    <scope>NUCLEOTIDE SEQUENCE [LARGE SCALE GENOMIC DNA]</scope>
    <source>
        <strain evidence="10 11">JCM 12774</strain>
    </source>
</reference>
<dbReference type="Proteomes" id="UP001500340">
    <property type="component" value="Unassembled WGS sequence"/>
</dbReference>
<keyword evidence="7 8" id="KW-0472">Membrane</keyword>
<evidence type="ECO:0000313" key="10">
    <source>
        <dbReference type="EMBL" id="GAA0380167.1"/>
    </source>
</evidence>
<keyword evidence="3 8" id="KW-0813">Transport</keyword>
<dbReference type="SUPFAM" id="SSF103473">
    <property type="entry name" value="MFS general substrate transporter"/>
    <property type="match status" value="1"/>
</dbReference>
<feature type="transmembrane region" description="Helical" evidence="8">
    <location>
        <begin position="275"/>
        <end position="296"/>
    </location>
</feature>